<gene>
    <name evidence="7" type="ORF">BpHYR1_030215</name>
</gene>
<comment type="subcellular location">
    <subcellularLocation>
        <location evidence="1 6">Cytoplasm</location>
        <location evidence="1 6">Cytoskeleton</location>
    </subcellularLocation>
</comment>
<evidence type="ECO:0000256" key="1">
    <source>
        <dbReference type="ARBA" id="ARBA00004245"/>
    </source>
</evidence>
<proteinExistence type="inferred from homology"/>
<dbReference type="GO" id="GO:0005885">
    <property type="term" value="C:Arp2/3 protein complex"/>
    <property type="evidence" value="ECO:0007669"/>
    <property type="project" value="UniProtKB-UniRule"/>
</dbReference>
<comment type="subunit">
    <text evidence="6">Component of the Arp2/3 complex.</text>
</comment>
<dbReference type="InterPro" id="IPR036753">
    <property type="entry name" value="ARPC3_sf"/>
</dbReference>
<comment type="function">
    <text evidence="6">Functions as component of the Arp2/3 complex which is involved in regulation of actin polymerization and together with an activating nucleation-promoting factor (NPF) mediates the formation of branched actin networks.</text>
</comment>
<dbReference type="GO" id="GO:0034314">
    <property type="term" value="P:Arp2/3 complex-mediated actin nucleation"/>
    <property type="evidence" value="ECO:0007669"/>
    <property type="project" value="UniProtKB-UniRule"/>
</dbReference>
<accession>A0A3M7QR20</accession>
<organism evidence="7 8">
    <name type="scientific">Brachionus plicatilis</name>
    <name type="common">Marine rotifer</name>
    <name type="synonym">Brachionus muelleri</name>
    <dbReference type="NCBI Taxonomy" id="10195"/>
    <lineage>
        <taxon>Eukaryota</taxon>
        <taxon>Metazoa</taxon>
        <taxon>Spiralia</taxon>
        <taxon>Gnathifera</taxon>
        <taxon>Rotifera</taxon>
        <taxon>Eurotatoria</taxon>
        <taxon>Monogononta</taxon>
        <taxon>Pseudotrocha</taxon>
        <taxon>Ploima</taxon>
        <taxon>Brachionidae</taxon>
        <taxon>Brachionus</taxon>
    </lineage>
</organism>
<comment type="caution">
    <text evidence="7">The sequence shown here is derived from an EMBL/GenBank/DDBJ whole genome shotgun (WGS) entry which is preliminary data.</text>
</comment>
<dbReference type="STRING" id="10195.A0A3M7QR20"/>
<reference evidence="7 8" key="1">
    <citation type="journal article" date="2018" name="Sci. Rep.">
        <title>Genomic signatures of local adaptation to the degree of environmental predictability in rotifers.</title>
        <authorList>
            <person name="Franch-Gras L."/>
            <person name="Hahn C."/>
            <person name="Garcia-Roger E.M."/>
            <person name="Carmona M.J."/>
            <person name="Serra M."/>
            <person name="Gomez A."/>
        </authorList>
    </citation>
    <scope>NUCLEOTIDE SEQUENCE [LARGE SCALE GENOMIC DNA]</scope>
    <source>
        <strain evidence="7">HYR1</strain>
    </source>
</reference>
<keyword evidence="4 6" id="KW-0009">Actin-binding</keyword>
<comment type="similarity">
    <text evidence="2 6">Belongs to the ARPC3 family.</text>
</comment>
<dbReference type="EMBL" id="REGN01005428">
    <property type="protein sequence ID" value="RNA13415.1"/>
    <property type="molecule type" value="Genomic_DNA"/>
</dbReference>
<evidence type="ECO:0000313" key="7">
    <source>
        <dbReference type="EMBL" id="RNA13415.1"/>
    </source>
</evidence>
<dbReference type="AlphaFoldDB" id="A0A3M7QR20"/>
<dbReference type="PANTHER" id="PTHR12391">
    <property type="entry name" value="ARP2/3 COMPLEX 21 KD SUBUNIT"/>
    <property type="match status" value="1"/>
</dbReference>
<dbReference type="PIRSF" id="PIRSF016315">
    <property type="entry name" value="ARP2/3_P21-Arc"/>
    <property type="match status" value="1"/>
</dbReference>
<dbReference type="Gene3D" id="1.10.1760.10">
    <property type="entry name" value="Actin-related protein 2/3 complex subunit 3"/>
    <property type="match status" value="1"/>
</dbReference>
<sequence length="180" mass="20474">MPAYHSSFSSCSLKIGNMALLPLRTQIRGPAPKETNPEAGDIIDEAITYFKANIFFKSFDIRSEADRVLIYITLYISECLRVLLRGQNKIQALKDLDTLANSKFDIPGEPGFPLNAVYAKPSSPKEADDMRAYMKQLRIETGLRIGNKVYGEEDRPSKWWLCFARKRFMDKTLISLGQMI</sequence>
<keyword evidence="3 6" id="KW-0963">Cytoplasm</keyword>
<evidence type="ECO:0000256" key="5">
    <source>
        <dbReference type="ARBA" id="ARBA00023212"/>
    </source>
</evidence>
<evidence type="ECO:0000256" key="2">
    <source>
        <dbReference type="ARBA" id="ARBA00010856"/>
    </source>
</evidence>
<dbReference type="GO" id="GO:0003779">
    <property type="term" value="F:actin binding"/>
    <property type="evidence" value="ECO:0007669"/>
    <property type="project" value="UniProtKB-KW"/>
</dbReference>
<evidence type="ECO:0000313" key="8">
    <source>
        <dbReference type="Proteomes" id="UP000276133"/>
    </source>
</evidence>
<protein>
    <recommendedName>
        <fullName evidence="6">Actin-related protein 2/3 complex subunit 3</fullName>
    </recommendedName>
</protein>
<evidence type="ECO:0000256" key="3">
    <source>
        <dbReference type="ARBA" id="ARBA00022490"/>
    </source>
</evidence>
<dbReference type="GO" id="GO:0030833">
    <property type="term" value="P:regulation of actin filament polymerization"/>
    <property type="evidence" value="ECO:0007669"/>
    <property type="project" value="InterPro"/>
</dbReference>
<keyword evidence="8" id="KW-1185">Reference proteome</keyword>
<dbReference type="Pfam" id="PF04062">
    <property type="entry name" value="P21-Arc"/>
    <property type="match status" value="1"/>
</dbReference>
<dbReference type="InterPro" id="IPR007204">
    <property type="entry name" value="ARPC3"/>
</dbReference>
<name>A0A3M7QR20_BRAPC</name>
<evidence type="ECO:0000256" key="6">
    <source>
        <dbReference type="PIRNR" id="PIRNR016315"/>
    </source>
</evidence>
<dbReference type="OrthoDB" id="200404at2759"/>
<evidence type="ECO:0000256" key="4">
    <source>
        <dbReference type="ARBA" id="ARBA00023203"/>
    </source>
</evidence>
<dbReference type="SUPFAM" id="SSF69060">
    <property type="entry name" value="Arp2/3 complex 21 kDa subunit ARPC3"/>
    <property type="match status" value="1"/>
</dbReference>
<dbReference type="Proteomes" id="UP000276133">
    <property type="component" value="Unassembled WGS sequence"/>
</dbReference>
<keyword evidence="5 6" id="KW-0206">Cytoskeleton</keyword>